<dbReference type="Proteomes" id="UP001595713">
    <property type="component" value="Unassembled WGS sequence"/>
</dbReference>
<accession>A0ABV7SWN2</accession>
<dbReference type="EMBL" id="JBHRXP010000007">
    <property type="protein sequence ID" value="MFC3581093.1"/>
    <property type="molecule type" value="Genomic_DNA"/>
</dbReference>
<reference evidence="3" key="1">
    <citation type="journal article" date="2019" name="Int. J. Syst. Evol. Microbiol.">
        <title>The Global Catalogue of Microorganisms (GCM) 10K type strain sequencing project: providing services to taxonomists for standard genome sequencing and annotation.</title>
        <authorList>
            <consortium name="The Broad Institute Genomics Platform"/>
            <consortium name="The Broad Institute Genome Sequencing Center for Infectious Disease"/>
            <person name="Wu L."/>
            <person name="Ma J."/>
        </authorList>
    </citation>
    <scope>NUCLEOTIDE SEQUENCE [LARGE SCALE GENOMIC DNA]</scope>
    <source>
        <strain evidence="3">KCTC 42739</strain>
    </source>
</reference>
<dbReference type="RefSeq" id="WP_261293037.1">
    <property type="nucleotide sequence ID" value="NZ_JANQBK010000001.1"/>
</dbReference>
<dbReference type="Gene3D" id="6.20.150.10">
    <property type="match status" value="1"/>
</dbReference>
<keyword evidence="3" id="KW-1185">Reference proteome</keyword>
<dbReference type="Pfam" id="PF04717">
    <property type="entry name" value="Phage_base_V"/>
    <property type="match status" value="1"/>
</dbReference>
<evidence type="ECO:0000313" key="3">
    <source>
        <dbReference type="Proteomes" id="UP001595713"/>
    </source>
</evidence>
<dbReference type="InterPro" id="IPR013046">
    <property type="entry name" value="GpV/Gp45"/>
</dbReference>
<protein>
    <submittedName>
        <fullName evidence="2">Phage baseplate assembly protein V</fullName>
    </submittedName>
</protein>
<gene>
    <name evidence="2" type="ORF">ACFONA_13055</name>
</gene>
<feature type="domain" description="Gp5/Type VI secretion system Vgr protein OB-fold" evidence="1">
    <location>
        <begin position="16"/>
        <end position="83"/>
    </location>
</feature>
<dbReference type="InterPro" id="IPR006531">
    <property type="entry name" value="Gp5/Vgr_OB"/>
</dbReference>
<evidence type="ECO:0000259" key="1">
    <source>
        <dbReference type="Pfam" id="PF04717"/>
    </source>
</evidence>
<organism evidence="2 3">
    <name type="scientific">Sphingomonas hylomeconis</name>
    <dbReference type="NCBI Taxonomy" id="1395958"/>
    <lineage>
        <taxon>Bacteria</taxon>
        <taxon>Pseudomonadati</taxon>
        <taxon>Pseudomonadota</taxon>
        <taxon>Alphaproteobacteria</taxon>
        <taxon>Sphingomonadales</taxon>
        <taxon>Sphingomonadaceae</taxon>
        <taxon>Sphingomonas</taxon>
    </lineage>
</organism>
<dbReference type="Gene3D" id="2.40.50.230">
    <property type="entry name" value="Gp5 N-terminal domain"/>
    <property type="match status" value="1"/>
</dbReference>
<dbReference type="NCBIfam" id="TIGR01644">
    <property type="entry name" value="phage_P2_V"/>
    <property type="match status" value="1"/>
</dbReference>
<dbReference type="InterPro" id="IPR037026">
    <property type="entry name" value="Vgr_OB-fold_dom_sf"/>
</dbReference>
<proteinExistence type="predicted"/>
<sequence>MSDPADSQRLIGDLIRLGTVVSVDLAAGTCRFRTGDIVTGDVPWLAGRSGATRTWSPVSVGEQGMLICPEGDTAAGIVLPGLFSNARPAPASEDIELVEHADGARISYDAAAHALSAILPDGATVTIEANGGLSIKGDVALDGRLSVTGTIVADGEITAKGVKLSKHQHLLVKAGTDKSGDPE</sequence>
<name>A0ABV7SWN2_9SPHN</name>
<comment type="caution">
    <text evidence="2">The sequence shown here is derived from an EMBL/GenBank/DDBJ whole genome shotgun (WGS) entry which is preliminary data.</text>
</comment>
<evidence type="ECO:0000313" key="2">
    <source>
        <dbReference type="EMBL" id="MFC3581093.1"/>
    </source>
</evidence>